<name>A0A382YUU0_9ZZZZ</name>
<gene>
    <name evidence="2" type="ORF">METZ01_LOCUS439563</name>
</gene>
<feature type="compositionally biased region" description="Basic and acidic residues" evidence="1">
    <location>
        <begin position="132"/>
        <end position="142"/>
    </location>
</feature>
<feature type="compositionally biased region" description="Basic and acidic residues" evidence="1">
    <location>
        <begin position="99"/>
        <end position="123"/>
    </location>
</feature>
<evidence type="ECO:0000313" key="2">
    <source>
        <dbReference type="EMBL" id="SVD86709.1"/>
    </source>
</evidence>
<feature type="region of interest" description="Disordered" evidence="1">
    <location>
        <begin position="47"/>
        <end position="142"/>
    </location>
</feature>
<protein>
    <submittedName>
        <fullName evidence="2">Uncharacterized protein</fullName>
    </submittedName>
</protein>
<reference evidence="2" key="1">
    <citation type="submission" date="2018-05" db="EMBL/GenBank/DDBJ databases">
        <authorList>
            <person name="Lanie J.A."/>
            <person name="Ng W.-L."/>
            <person name="Kazmierczak K.M."/>
            <person name="Andrzejewski T.M."/>
            <person name="Davidsen T.M."/>
            <person name="Wayne K.J."/>
            <person name="Tettelin H."/>
            <person name="Glass J.I."/>
            <person name="Rusch D."/>
            <person name="Podicherti R."/>
            <person name="Tsui H.-C.T."/>
            <person name="Winkler M.E."/>
        </authorList>
    </citation>
    <scope>NUCLEOTIDE SEQUENCE</scope>
</reference>
<evidence type="ECO:0000256" key="1">
    <source>
        <dbReference type="SAM" id="MobiDB-lite"/>
    </source>
</evidence>
<organism evidence="2">
    <name type="scientific">marine metagenome</name>
    <dbReference type="NCBI Taxonomy" id="408172"/>
    <lineage>
        <taxon>unclassified sequences</taxon>
        <taxon>metagenomes</taxon>
        <taxon>ecological metagenomes</taxon>
    </lineage>
</organism>
<proteinExistence type="predicted"/>
<sequence>MLIDPFIRLKRIKEILVHIKIKRYRQELIELARITIHQLNQVREGEERFSLDTKLSQNSEELSEEKLERTIEEIAEEESTLNKKEEEQLADPLYGSPEESQKEDFYGRLEKKEESDDFYKSSESEPFYNSPEEDKKEKRFYF</sequence>
<dbReference type="AlphaFoldDB" id="A0A382YUU0"/>
<dbReference type="EMBL" id="UINC01178513">
    <property type="protein sequence ID" value="SVD86709.1"/>
    <property type="molecule type" value="Genomic_DNA"/>
</dbReference>
<accession>A0A382YUU0</accession>